<dbReference type="InParanoid" id="A0A0C2XPN8"/>
<gene>
    <name evidence="1" type="ORF">M378DRAFT_228525</name>
</gene>
<dbReference type="EMBL" id="KN818222">
    <property type="protein sequence ID" value="KIL71561.1"/>
    <property type="molecule type" value="Genomic_DNA"/>
</dbReference>
<evidence type="ECO:0000313" key="1">
    <source>
        <dbReference type="EMBL" id="KIL71561.1"/>
    </source>
</evidence>
<reference evidence="1 2" key="1">
    <citation type="submission" date="2014-04" db="EMBL/GenBank/DDBJ databases">
        <title>Evolutionary Origins and Diversification of the Mycorrhizal Mutualists.</title>
        <authorList>
            <consortium name="DOE Joint Genome Institute"/>
            <consortium name="Mycorrhizal Genomics Consortium"/>
            <person name="Kohler A."/>
            <person name="Kuo A."/>
            <person name="Nagy L.G."/>
            <person name="Floudas D."/>
            <person name="Copeland A."/>
            <person name="Barry K.W."/>
            <person name="Cichocki N."/>
            <person name="Veneault-Fourrey C."/>
            <person name="LaButti K."/>
            <person name="Lindquist E.A."/>
            <person name="Lipzen A."/>
            <person name="Lundell T."/>
            <person name="Morin E."/>
            <person name="Murat C."/>
            <person name="Riley R."/>
            <person name="Ohm R."/>
            <person name="Sun H."/>
            <person name="Tunlid A."/>
            <person name="Henrissat B."/>
            <person name="Grigoriev I.V."/>
            <person name="Hibbett D.S."/>
            <person name="Martin F."/>
        </authorList>
    </citation>
    <scope>NUCLEOTIDE SEQUENCE [LARGE SCALE GENOMIC DNA]</scope>
    <source>
        <strain evidence="1 2">Koide BX008</strain>
    </source>
</reference>
<proteinExistence type="predicted"/>
<organism evidence="1 2">
    <name type="scientific">Amanita muscaria (strain Koide BX008)</name>
    <dbReference type="NCBI Taxonomy" id="946122"/>
    <lineage>
        <taxon>Eukaryota</taxon>
        <taxon>Fungi</taxon>
        <taxon>Dikarya</taxon>
        <taxon>Basidiomycota</taxon>
        <taxon>Agaricomycotina</taxon>
        <taxon>Agaricomycetes</taxon>
        <taxon>Agaricomycetidae</taxon>
        <taxon>Agaricales</taxon>
        <taxon>Pluteineae</taxon>
        <taxon>Amanitaceae</taxon>
        <taxon>Amanita</taxon>
    </lineage>
</organism>
<accession>A0A0C2XPN8</accession>
<dbReference type="AlphaFoldDB" id="A0A0C2XPN8"/>
<evidence type="ECO:0000313" key="2">
    <source>
        <dbReference type="Proteomes" id="UP000054549"/>
    </source>
</evidence>
<keyword evidence="2" id="KW-1185">Reference proteome</keyword>
<sequence length="103" mass="12215">MAIFLEDGKFPHGSNVECGRSPDHRPIEMILNIRENERAFGMDVYRRMAVVESQKKCSLKSNVWIEFGYHYSQCCRRPNHSIVFVSCSTMTELCLYYYWTRYS</sequence>
<name>A0A0C2XPN8_AMAMK</name>
<dbReference type="Proteomes" id="UP000054549">
    <property type="component" value="Unassembled WGS sequence"/>
</dbReference>
<protein>
    <submittedName>
        <fullName evidence="1">Uncharacterized protein</fullName>
    </submittedName>
</protein>
<dbReference type="HOGENOM" id="CLU_2263053_0_0_1"/>